<dbReference type="AlphaFoldDB" id="A0A0A9B3M9"/>
<proteinExistence type="predicted"/>
<dbReference type="EMBL" id="GBRH01243963">
    <property type="protein sequence ID" value="JAD53932.1"/>
    <property type="molecule type" value="Transcribed_RNA"/>
</dbReference>
<reference evidence="1" key="1">
    <citation type="submission" date="2014-09" db="EMBL/GenBank/DDBJ databases">
        <authorList>
            <person name="Magalhaes I.L.F."/>
            <person name="Oliveira U."/>
            <person name="Santos F.R."/>
            <person name="Vidigal T.H.D.A."/>
            <person name="Brescovit A.D."/>
            <person name="Santos A.J."/>
        </authorList>
    </citation>
    <scope>NUCLEOTIDE SEQUENCE</scope>
    <source>
        <tissue evidence="1">Shoot tissue taken approximately 20 cm above the soil surface</tissue>
    </source>
</reference>
<evidence type="ECO:0000313" key="1">
    <source>
        <dbReference type="EMBL" id="JAD53932.1"/>
    </source>
</evidence>
<sequence length="43" mass="4965">MNSEECTFPKPANIQKRVASCWKGKQLQSYCMVEKIFNNALID</sequence>
<name>A0A0A9B3M9_ARUDO</name>
<protein>
    <submittedName>
        <fullName evidence="1">Uncharacterized protein</fullName>
    </submittedName>
</protein>
<reference evidence="1" key="2">
    <citation type="journal article" date="2015" name="Data Brief">
        <title>Shoot transcriptome of the giant reed, Arundo donax.</title>
        <authorList>
            <person name="Barrero R.A."/>
            <person name="Guerrero F.D."/>
            <person name="Moolhuijzen P."/>
            <person name="Goolsby J.A."/>
            <person name="Tidwell J."/>
            <person name="Bellgard S.E."/>
            <person name="Bellgard M.I."/>
        </authorList>
    </citation>
    <scope>NUCLEOTIDE SEQUENCE</scope>
    <source>
        <tissue evidence="1">Shoot tissue taken approximately 20 cm above the soil surface</tissue>
    </source>
</reference>
<organism evidence="1">
    <name type="scientific">Arundo donax</name>
    <name type="common">Giant reed</name>
    <name type="synonym">Donax arundinaceus</name>
    <dbReference type="NCBI Taxonomy" id="35708"/>
    <lineage>
        <taxon>Eukaryota</taxon>
        <taxon>Viridiplantae</taxon>
        <taxon>Streptophyta</taxon>
        <taxon>Embryophyta</taxon>
        <taxon>Tracheophyta</taxon>
        <taxon>Spermatophyta</taxon>
        <taxon>Magnoliopsida</taxon>
        <taxon>Liliopsida</taxon>
        <taxon>Poales</taxon>
        <taxon>Poaceae</taxon>
        <taxon>PACMAD clade</taxon>
        <taxon>Arundinoideae</taxon>
        <taxon>Arundineae</taxon>
        <taxon>Arundo</taxon>
    </lineage>
</organism>
<accession>A0A0A9B3M9</accession>